<dbReference type="SMART" id="SM00388">
    <property type="entry name" value="HisKA"/>
    <property type="match status" value="1"/>
</dbReference>
<dbReference type="PRINTS" id="PR00344">
    <property type="entry name" value="BCTRLSENSOR"/>
</dbReference>
<evidence type="ECO:0000256" key="1">
    <source>
        <dbReference type="ARBA" id="ARBA00000085"/>
    </source>
</evidence>
<dbReference type="EC" id="2.7.13.3" evidence="2"/>
<dbReference type="InterPro" id="IPR003018">
    <property type="entry name" value="GAF"/>
</dbReference>
<comment type="catalytic activity">
    <reaction evidence="1">
        <text>ATP + protein L-histidine = ADP + protein N-phospho-L-histidine.</text>
        <dbReference type="EC" id="2.7.13.3"/>
    </reaction>
</comment>
<dbReference type="Proteomes" id="UP000249061">
    <property type="component" value="Unassembled WGS sequence"/>
</dbReference>
<evidence type="ECO:0000313" key="5">
    <source>
        <dbReference type="EMBL" id="PZR17484.1"/>
    </source>
</evidence>
<dbReference type="PROSITE" id="PS50109">
    <property type="entry name" value="HIS_KIN"/>
    <property type="match status" value="1"/>
</dbReference>
<dbReference type="Pfam" id="PF13185">
    <property type="entry name" value="GAF_2"/>
    <property type="match status" value="1"/>
</dbReference>
<protein>
    <recommendedName>
        <fullName evidence="2">histidine kinase</fullName>
        <ecNumber evidence="2">2.7.13.3</ecNumber>
    </recommendedName>
</protein>
<dbReference type="SUPFAM" id="SSF47384">
    <property type="entry name" value="Homodimeric domain of signal transducing histidine kinase"/>
    <property type="match status" value="1"/>
</dbReference>
<keyword evidence="3" id="KW-0597">Phosphoprotein</keyword>
<dbReference type="Pfam" id="PF00512">
    <property type="entry name" value="HisKA"/>
    <property type="match status" value="1"/>
</dbReference>
<dbReference type="GO" id="GO:0005886">
    <property type="term" value="C:plasma membrane"/>
    <property type="evidence" value="ECO:0007669"/>
    <property type="project" value="TreeGrafter"/>
</dbReference>
<sequence>MVGGALMPRDPIKTDPASPAARLLELEATVTRQSERFAALLEVGAQLSQARDLDSILQAVMERLTSLLHAEAATIFMHDPARRELWSRVMKGGSLKELRIADTTGIAGHVFSTGLTLILGDAYSDVRFNPVVDKQSGFRTSSVIATPLKHASGRTLGVLQVLDGHVDAFSSEDRALVEGVAMQVAAVLDNVLLMDELKRGRDELAMRVSDLDALYEVEKAISDANAQTDLVERILDIAMERVGARAGSVLLAEDERDSLYFRTTRGEKSDALRSMRLKSGQGIAGHVAETNEIVRVANAEDSEFHDRSVARKLGVVTGAVLCVPVRAASRTFGALELLNKKNGFDEQDERLAVLLAGQVGRALLRRQSQEEVERKSRLATIGQMLSGVLHDLRTPLTVVGGYAEMLASEDDTALRAEMASQILTQLQHISTMQQETLAFVRGEKTVFMRRVFMHVFMRDLTEQLQQEFAGTQVELKVLTAYTGAARFDETKMKRAIFNLARNAIDAMPDGGRFMLSVEREGDDIVFRVKDNGPGIPKDIADRLFESFVTSGKKHGTGLGLAIVRKIVQEHGGTVDCKTQIGKGTSFEVRFPAGAAND</sequence>
<evidence type="ECO:0000259" key="4">
    <source>
        <dbReference type="PROSITE" id="PS50109"/>
    </source>
</evidence>
<dbReference type="InterPro" id="IPR003661">
    <property type="entry name" value="HisK_dim/P_dom"/>
</dbReference>
<dbReference type="InterPro" id="IPR003594">
    <property type="entry name" value="HATPase_dom"/>
</dbReference>
<dbReference type="InterPro" id="IPR029016">
    <property type="entry name" value="GAF-like_dom_sf"/>
</dbReference>
<dbReference type="PANTHER" id="PTHR45569:SF1">
    <property type="entry name" value="SENSOR PROTEIN KDPD"/>
    <property type="match status" value="1"/>
</dbReference>
<dbReference type="SUPFAM" id="SSF55781">
    <property type="entry name" value="GAF domain-like"/>
    <property type="match status" value="2"/>
</dbReference>
<dbReference type="SMART" id="SM00387">
    <property type="entry name" value="HATPase_c"/>
    <property type="match status" value="1"/>
</dbReference>
<dbReference type="CDD" id="cd00082">
    <property type="entry name" value="HisKA"/>
    <property type="match status" value="1"/>
</dbReference>
<dbReference type="InterPro" id="IPR005467">
    <property type="entry name" value="His_kinase_dom"/>
</dbReference>
<dbReference type="Gene3D" id="3.30.450.40">
    <property type="match status" value="2"/>
</dbReference>
<dbReference type="SMART" id="SM00065">
    <property type="entry name" value="GAF"/>
    <property type="match status" value="2"/>
</dbReference>
<dbReference type="InterPro" id="IPR052023">
    <property type="entry name" value="Histidine_kinase_KdpD"/>
</dbReference>
<name>A0A2W5VNZ4_9BACT</name>
<feature type="domain" description="Histidine kinase" evidence="4">
    <location>
        <begin position="387"/>
        <end position="594"/>
    </location>
</feature>
<accession>A0A2W5VNZ4</accession>
<dbReference type="Gene3D" id="3.30.565.10">
    <property type="entry name" value="Histidine kinase-like ATPase, C-terminal domain"/>
    <property type="match status" value="1"/>
</dbReference>
<dbReference type="Pfam" id="PF01590">
    <property type="entry name" value="GAF"/>
    <property type="match status" value="1"/>
</dbReference>
<proteinExistence type="predicted"/>
<dbReference type="InterPro" id="IPR036890">
    <property type="entry name" value="HATPase_C_sf"/>
</dbReference>
<evidence type="ECO:0000313" key="6">
    <source>
        <dbReference type="Proteomes" id="UP000249061"/>
    </source>
</evidence>
<evidence type="ECO:0000256" key="3">
    <source>
        <dbReference type="ARBA" id="ARBA00022553"/>
    </source>
</evidence>
<dbReference type="InterPro" id="IPR004358">
    <property type="entry name" value="Sig_transdc_His_kin-like_C"/>
</dbReference>
<dbReference type="SUPFAM" id="SSF55874">
    <property type="entry name" value="ATPase domain of HSP90 chaperone/DNA topoisomerase II/histidine kinase"/>
    <property type="match status" value="1"/>
</dbReference>
<dbReference type="GO" id="GO:0000155">
    <property type="term" value="F:phosphorelay sensor kinase activity"/>
    <property type="evidence" value="ECO:0007669"/>
    <property type="project" value="InterPro"/>
</dbReference>
<dbReference type="CDD" id="cd00075">
    <property type="entry name" value="HATPase"/>
    <property type="match status" value="1"/>
</dbReference>
<gene>
    <name evidence="5" type="ORF">DI536_03985</name>
</gene>
<organism evidence="5 6">
    <name type="scientific">Archangium gephyra</name>
    <dbReference type="NCBI Taxonomy" id="48"/>
    <lineage>
        <taxon>Bacteria</taxon>
        <taxon>Pseudomonadati</taxon>
        <taxon>Myxococcota</taxon>
        <taxon>Myxococcia</taxon>
        <taxon>Myxococcales</taxon>
        <taxon>Cystobacterineae</taxon>
        <taxon>Archangiaceae</taxon>
        <taxon>Archangium</taxon>
    </lineage>
</organism>
<dbReference type="PANTHER" id="PTHR45569">
    <property type="entry name" value="SENSOR PROTEIN KDPD"/>
    <property type="match status" value="1"/>
</dbReference>
<dbReference type="Gene3D" id="1.10.287.130">
    <property type="match status" value="1"/>
</dbReference>
<dbReference type="Pfam" id="PF02518">
    <property type="entry name" value="HATPase_c"/>
    <property type="match status" value="1"/>
</dbReference>
<dbReference type="EMBL" id="QFQP01000002">
    <property type="protein sequence ID" value="PZR17484.1"/>
    <property type="molecule type" value="Genomic_DNA"/>
</dbReference>
<reference evidence="5 6" key="1">
    <citation type="submission" date="2017-08" db="EMBL/GenBank/DDBJ databases">
        <title>Infants hospitalized years apart are colonized by the same room-sourced microbial strains.</title>
        <authorList>
            <person name="Brooks B."/>
            <person name="Olm M.R."/>
            <person name="Firek B.A."/>
            <person name="Baker R."/>
            <person name="Thomas B.C."/>
            <person name="Morowitz M.J."/>
            <person name="Banfield J.F."/>
        </authorList>
    </citation>
    <scope>NUCLEOTIDE SEQUENCE [LARGE SCALE GENOMIC DNA]</scope>
    <source>
        <strain evidence="5">S2_003_000_R2_14</strain>
    </source>
</reference>
<evidence type="ECO:0000256" key="2">
    <source>
        <dbReference type="ARBA" id="ARBA00012438"/>
    </source>
</evidence>
<dbReference type="InterPro" id="IPR036097">
    <property type="entry name" value="HisK_dim/P_sf"/>
</dbReference>
<comment type="caution">
    <text evidence="5">The sequence shown here is derived from an EMBL/GenBank/DDBJ whole genome shotgun (WGS) entry which is preliminary data.</text>
</comment>
<dbReference type="AlphaFoldDB" id="A0A2W5VNZ4"/>